<reference evidence="3 4" key="1">
    <citation type="submission" date="2017-02" db="EMBL/GenBank/DDBJ databases">
        <title>The new phylogeny of genus Mycobacterium.</title>
        <authorList>
            <person name="Tortoli E."/>
            <person name="Trovato A."/>
            <person name="Cirillo D.M."/>
        </authorList>
    </citation>
    <scope>NUCLEOTIDE SEQUENCE [LARGE SCALE GENOMIC DNA]</scope>
    <source>
        <strain evidence="3 4">DSM 45578</strain>
    </source>
</reference>
<dbReference type="RefSeq" id="WP_083056966.1">
    <property type="nucleotide sequence ID" value="NZ_JACKVM010000014.1"/>
</dbReference>
<evidence type="ECO:0000313" key="4">
    <source>
        <dbReference type="Proteomes" id="UP000192366"/>
    </source>
</evidence>
<dbReference type="InterPro" id="IPR003870">
    <property type="entry name" value="DUF222"/>
</dbReference>
<organism evidence="3 4">
    <name type="scientific">Mycolicibacterium bacteremicum</name>
    <name type="common">Mycobacterium bacteremicum</name>
    <dbReference type="NCBI Taxonomy" id="564198"/>
    <lineage>
        <taxon>Bacteria</taxon>
        <taxon>Bacillati</taxon>
        <taxon>Actinomycetota</taxon>
        <taxon>Actinomycetes</taxon>
        <taxon>Mycobacteriales</taxon>
        <taxon>Mycobacteriaceae</taxon>
        <taxon>Mycolicibacterium</taxon>
    </lineage>
</organism>
<feature type="region of interest" description="Disordered" evidence="1">
    <location>
        <begin position="235"/>
        <end position="313"/>
    </location>
</feature>
<dbReference type="STRING" id="564198.BST17_08275"/>
<dbReference type="OrthoDB" id="4774865at2"/>
<proteinExistence type="predicted"/>
<feature type="domain" description="DUF222" evidence="2">
    <location>
        <begin position="44"/>
        <end position="248"/>
    </location>
</feature>
<evidence type="ECO:0000256" key="1">
    <source>
        <dbReference type="SAM" id="MobiDB-lite"/>
    </source>
</evidence>
<dbReference type="CDD" id="cd00085">
    <property type="entry name" value="HNHc"/>
    <property type="match status" value="1"/>
</dbReference>
<dbReference type="Pfam" id="PF02720">
    <property type="entry name" value="DUF222"/>
    <property type="match status" value="2"/>
</dbReference>
<dbReference type="InterPro" id="IPR003615">
    <property type="entry name" value="HNH_nuc"/>
</dbReference>
<comment type="caution">
    <text evidence="3">The sequence shown here is derived from an EMBL/GenBank/DDBJ whole genome shotgun (WGS) entry which is preliminary data.</text>
</comment>
<feature type="region of interest" description="Disordered" evidence="1">
    <location>
        <begin position="546"/>
        <end position="570"/>
    </location>
</feature>
<dbReference type="Proteomes" id="UP000192366">
    <property type="component" value="Unassembled WGS sequence"/>
</dbReference>
<evidence type="ECO:0000313" key="3">
    <source>
        <dbReference type="EMBL" id="ORA05750.1"/>
    </source>
</evidence>
<accession>A0A1W9Z149</accession>
<keyword evidence="4" id="KW-1185">Reference proteome</keyword>
<protein>
    <recommendedName>
        <fullName evidence="2">DUF222 domain-containing protein</fullName>
    </recommendedName>
</protein>
<feature type="domain" description="DUF222" evidence="2">
    <location>
        <begin position="334"/>
        <end position="457"/>
    </location>
</feature>
<dbReference type="EMBL" id="MVHJ01000005">
    <property type="protein sequence ID" value="ORA05750.1"/>
    <property type="molecule type" value="Genomic_DNA"/>
</dbReference>
<gene>
    <name evidence="3" type="ORF">BST17_08275</name>
</gene>
<evidence type="ECO:0000259" key="2">
    <source>
        <dbReference type="Pfam" id="PF02720"/>
    </source>
</evidence>
<feature type="compositionally biased region" description="Basic and acidic residues" evidence="1">
    <location>
        <begin position="546"/>
        <end position="562"/>
    </location>
</feature>
<sequence>MSSDVVGSRVAVQTALSDRAASVKALLDADLTAFDTAELLAIQSEREERARADEAIDHRILAALMGRATAHEIGGKTWADVLSTRMRLSGAEAGRRIRAAKDLGPRHAIGGEPLAPLLPVCAQALAEGTINDGHIAVIRKAVKEAAKYVSPAKCAELEQILVPVAVVGSPETVTEAATRALMLLNQDGNGPDLARHKRGLRIGKQDADGLTHISGWVDAELAAYLGTALDVWARPGVNNPEDPDSAANPEPNPLDNIDVDSGGDVSPTTDVQPERDHADPNPKPEADSSTDWPAASPPQADAGSGCEVDTRPLPTDELADRMDAVATAQDAEPRPVFDFEPPADTAAARDSRTRSQRNHDALKAILRDTLMSKRLGSHGGLPVTLVVSTTLRELEEGAGVAVTGTGVLMPMPDLIRLAEHAYHYLVVYRKHTAEPLYMGRTKRLATKAQRLLLYNRDRGCTRPGCTRCANQCQAHHADPSWKNGGRTDANTLGLGCPPDNQLAELGWTTKIDPDTGRVHWYPPPLMDTGGDTVNHHFHPEELLGRPEELPGHLREPFGHLDEPSAGEDQQ</sequence>
<feature type="compositionally biased region" description="Basic and acidic residues" evidence="1">
    <location>
        <begin position="272"/>
        <end position="286"/>
    </location>
</feature>
<dbReference type="AlphaFoldDB" id="A0A1W9Z149"/>
<feature type="region of interest" description="Disordered" evidence="1">
    <location>
        <begin position="330"/>
        <end position="357"/>
    </location>
</feature>
<name>A0A1W9Z149_MYCBA</name>
<feature type="compositionally biased region" description="Basic and acidic residues" evidence="1">
    <location>
        <begin position="347"/>
        <end position="357"/>
    </location>
</feature>